<evidence type="ECO:0000259" key="1">
    <source>
        <dbReference type="Pfam" id="PF23451"/>
    </source>
</evidence>
<evidence type="ECO:0000313" key="2">
    <source>
        <dbReference type="EMBL" id="MCB7389249.1"/>
    </source>
</evidence>
<dbReference type="InterPro" id="IPR056572">
    <property type="entry name" value="Zn_ribbon_PaaD"/>
</dbReference>
<dbReference type="Proteomes" id="UP001299546">
    <property type="component" value="Unassembled WGS sequence"/>
</dbReference>
<sequence length="168" mass="19367">MSLLKCPECGKEVSEYAEHCPNCGCPVSLAKKKEVVEGYCNINGVLCSKEEIQAMIKEDTIYKFLLHECKLSGGEACDFVDVIEFNHNEIPDNYCECHEHMLEALRAKKERESLRCKYCGSIKEAKKVHCPYCGSTYVEKRQFLPHPCATFQKYWYCKSCHSRFDVIE</sequence>
<keyword evidence="3" id="KW-1185">Reference proteome</keyword>
<name>A0ABS8DLG0_9FIRM</name>
<protein>
    <recommendedName>
        <fullName evidence="1">PaaD zinc beta ribbon domain-containing protein</fullName>
    </recommendedName>
</protein>
<evidence type="ECO:0000313" key="3">
    <source>
        <dbReference type="Proteomes" id="UP001299546"/>
    </source>
</evidence>
<feature type="domain" description="PaaD zinc beta ribbon" evidence="1">
    <location>
        <begin position="124"/>
        <end position="167"/>
    </location>
</feature>
<organism evidence="2 3">
    <name type="scientific">Bariatricus massiliensis</name>
    <dbReference type="NCBI Taxonomy" id="1745713"/>
    <lineage>
        <taxon>Bacteria</taxon>
        <taxon>Bacillati</taxon>
        <taxon>Bacillota</taxon>
        <taxon>Clostridia</taxon>
        <taxon>Lachnospirales</taxon>
        <taxon>Lachnospiraceae</taxon>
        <taxon>Bariatricus</taxon>
    </lineage>
</organism>
<proteinExistence type="predicted"/>
<comment type="caution">
    <text evidence="2">The sequence shown here is derived from an EMBL/GenBank/DDBJ whole genome shotgun (WGS) entry which is preliminary data.</text>
</comment>
<dbReference type="EMBL" id="JAJCIS010000021">
    <property type="protein sequence ID" value="MCB7389249.1"/>
    <property type="molecule type" value="Genomic_DNA"/>
</dbReference>
<reference evidence="2 3" key="1">
    <citation type="submission" date="2021-10" db="EMBL/GenBank/DDBJ databases">
        <title>Collection of gut derived symbiotic bacterial strains cultured from healthy donors.</title>
        <authorList>
            <person name="Lin H."/>
            <person name="Littmann E."/>
            <person name="Kohout C."/>
            <person name="Pamer E.G."/>
        </authorList>
    </citation>
    <scope>NUCLEOTIDE SEQUENCE [LARGE SCALE GENOMIC DNA]</scope>
    <source>
        <strain evidence="2 3">DFI.1.165</strain>
    </source>
</reference>
<gene>
    <name evidence="2" type="ORF">LIZ65_18360</name>
</gene>
<dbReference type="RefSeq" id="WP_066735866.1">
    <property type="nucleotide sequence ID" value="NZ_JAJCIR010000033.1"/>
</dbReference>
<accession>A0ABS8DLG0</accession>
<dbReference type="Pfam" id="PF23451">
    <property type="entry name" value="Zn_ribbon_PaaD"/>
    <property type="match status" value="1"/>
</dbReference>